<proteinExistence type="inferred from homology"/>
<accession>A0A1B6IHF4</accession>
<dbReference type="InterPro" id="IPR043129">
    <property type="entry name" value="ATPase_NBD"/>
</dbReference>
<organism evidence="4">
    <name type="scientific">Homalodisca liturata</name>
    <dbReference type="NCBI Taxonomy" id="320908"/>
    <lineage>
        <taxon>Eukaryota</taxon>
        <taxon>Metazoa</taxon>
        <taxon>Ecdysozoa</taxon>
        <taxon>Arthropoda</taxon>
        <taxon>Hexapoda</taxon>
        <taxon>Insecta</taxon>
        <taxon>Pterygota</taxon>
        <taxon>Neoptera</taxon>
        <taxon>Paraneoptera</taxon>
        <taxon>Hemiptera</taxon>
        <taxon>Auchenorrhyncha</taxon>
        <taxon>Membracoidea</taxon>
        <taxon>Cicadellidae</taxon>
        <taxon>Cicadellinae</taxon>
        <taxon>Proconiini</taxon>
        <taxon>Homalodisca</taxon>
    </lineage>
</organism>
<evidence type="ECO:0000313" key="4">
    <source>
        <dbReference type="EMBL" id="JAS86345.1"/>
    </source>
</evidence>
<evidence type="ECO:0000256" key="2">
    <source>
        <dbReference type="ARBA" id="ARBA00022741"/>
    </source>
</evidence>
<dbReference type="AlphaFoldDB" id="A0A1B6IHF4"/>
<dbReference type="SUPFAM" id="SSF53067">
    <property type="entry name" value="Actin-like ATPase domain"/>
    <property type="match status" value="1"/>
</dbReference>
<keyword evidence="3" id="KW-0067">ATP-binding</keyword>
<keyword evidence="2" id="KW-0547">Nucleotide-binding</keyword>
<evidence type="ECO:0000256" key="3">
    <source>
        <dbReference type="ARBA" id="ARBA00022840"/>
    </source>
</evidence>
<name>A0A1B6IHF4_9HEMI</name>
<dbReference type="Pfam" id="PF00012">
    <property type="entry name" value="HSP70"/>
    <property type="match status" value="1"/>
</dbReference>
<sequence length="152" mass="17069">MFGVDLGSSYIRMAHFNNKQAEIVHVSFNPPIGSGLVYFSGTSIHIGDDITADIFNRKNHETFGVMRLIGRHYDTSVQRFSAYLPYTVLNVDGLPMIGCTHQGIKKMISPEHLRPQASCDHCCNQGQNAAQHNCQRYYCYCHLQDGCRVLAS</sequence>
<dbReference type="InterPro" id="IPR013126">
    <property type="entry name" value="Hsp_70_fam"/>
</dbReference>
<reference evidence="4" key="1">
    <citation type="submission" date="2015-11" db="EMBL/GenBank/DDBJ databases">
        <title>De novo transcriptome assembly of four potential Pierce s Disease insect vectors from Arizona vineyards.</title>
        <authorList>
            <person name="Tassone E.E."/>
        </authorList>
    </citation>
    <scope>NUCLEOTIDE SEQUENCE</scope>
</reference>
<protein>
    <submittedName>
        <fullName evidence="4">Uncharacterized protein</fullName>
    </submittedName>
</protein>
<dbReference type="EMBL" id="GECU01021361">
    <property type="protein sequence ID" value="JAS86345.1"/>
    <property type="molecule type" value="Transcribed_RNA"/>
</dbReference>
<gene>
    <name evidence="4" type="ORF">g.50593</name>
</gene>
<dbReference type="GO" id="GO:0005524">
    <property type="term" value="F:ATP binding"/>
    <property type="evidence" value="ECO:0007669"/>
    <property type="project" value="UniProtKB-KW"/>
</dbReference>
<comment type="similarity">
    <text evidence="1">Belongs to the heat shock protein 70 family.</text>
</comment>
<dbReference type="Gene3D" id="3.30.420.40">
    <property type="match status" value="1"/>
</dbReference>
<evidence type="ECO:0000256" key="1">
    <source>
        <dbReference type="ARBA" id="ARBA00007381"/>
    </source>
</evidence>
<dbReference type="GO" id="GO:0140662">
    <property type="term" value="F:ATP-dependent protein folding chaperone"/>
    <property type="evidence" value="ECO:0007669"/>
    <property type="project" value="InterPro"/>
</dbReference>